<gene>
    <name evidence="3" type="ORF">FHS11_001387</name>
</gene>
<reference evidence="3" key="1">
    <citation type="submission" date="2020-08" db="EMBL/GenBank/DDBJ databases">
        <title>Genomic Encyclopedia of Type Strains, Phase III (KMG-III): the genomes of soil and plant-associated and newly described type strains.</title>
        <authorList>
            <person name="Whitman W."/>
        </authorList>
    </citation>
    <scope>NUCLEOTIDE SEQUENCE [LARGE SCALE GENOMIC DNA]</scope>
    <source>
        <strain evidence="3">CECT 8628</strain>
    </source>
</reference>
<comment type="caution">
    <text evidence="3">The sequence shown here is derived from an EMBL/GenBank/DDBJ whole genome shotgun (WGS) entry which is preliminary data.</text>
</comment>
<evidence type="ECO:0000313" key="4">
    <source>
        <dbReference type="Proteomes" id="UP000539265"/>
    </source>
</evidence>
<evidence type="ECO:0000256" key="1">
    <source>
        <dbReference type="SAM" id="Phobius"/>
    </source>
</evidence>
<keyword evidence="1" id="KW-0472">Membrane</keyword>
<dbReference type="InterPro" id="IPR019852">
    <property type="entry name" value="Motility-assoc_prot_GldL"/>
</dbReference>
<protein>
    <submittedName>
        <fullName evidence="3">Gliding motility-associated protein GldL</fullName>
    </submittedName>
</protein>
<dbReference type="NCBIfam" id="TIGR03513">
    <property type="entry name" value="GldL_gliding"/>
    <property type="match status" value="1"/>
</dbReference>
<dbReference type="InterPro" id="IPR055087">
    <property type="entry name" value="GldL-like_N"/>
</dbReference>
<dbReference type="OrthoDB" id="1466660at2"/>
<evidence type="ECO:0000259" key="2">
    <source>
        <dbReference type="Pfam" id="PF22827"/>
    </source>
</evidence>
<organism evidence="3 4">
    <name type="scientific">Mucilaginibacter gotjawali</name>
    <dbReference type="NCBI Taxonomy" id="1550579"/>
    <lineage>
        <taxon>Bacteria</taxon>
        <taxon>Pseudomonadati</taxon>
        <taxon>Bacteroidota</taxon>
        <taxon>Sphingobacteriia</taxon>
        <taxon>Sphingobacteriales</taxon>
        <taxon>Sphingobacteriaceae</taxon>
        <taxon>Mucilaginibacter</taxon>
    </lineage>
</organism>
<feature type="transmembrane region" description="Helical" evidence="1">
    <location>
        <begin position="35"/>
        <end position="55"/>
    </location>
</feature>
<sequence length="270" mass="29591">MTGKREPYGINNIVSWGATIVIIGLLFKIQHWQYATVFITLGLGTEAVLFFLLGFQRDVKEIDWTRAYPELDYDYDGELPKAASKKLTGGGDSFSNTAALDQMLSEAKIGPELIGSLASGLRTFGDKVNSISRVTDAGDATMAFTAKVKEATASYEKLGSSFAKASGNLDEIASTSIDSKSYHEQVNKMAKNLTALNAVYELELQDSSNHLKSMNKFYQDMSTTVKNFNDSANDAKLFKDEVNRLAKNLATLNSIYGNMLSAMNQPRVNS</sequence>
<evidence type="ECO:0000313" key="3">
    <source>
        <dbReference type="EMBL" id="MBB3054970.1"/>
    </source>
</evidence>
<dbReference type="Proteomes" id="UP000539265">
    <property type="component" value="Unassembled WGS sequence"/>
</dbReference>
<keyword evidence="4" id="KW-1185">Reference proteome</keyword>
<proteinExistence type="predicted"/>
<feature type="transmembrane region" description="Helical" evidence="1">
    <location>
        <begin position="12"/>
        <end position="29"/>
    </location>
</feature>
<dbReference type="Pfam" id="PF22827">
    <property type="entry name" value="GldL_N"/>
    <property type="match status" value="1"/>
</dbReference>
<accession>A0A839SDK6</accession>
<feature type="domain" description="Gliding motility protein GldL-like N-terminal" evidence="2">
    <location>
        <begin position="13"/>
        <end position="72"/>
    </location>
</feature>
<keyword evidence="1" id="KW-0812">Transmembrane</keyword>
<name>A0A839SDK6_9SPHI</name>
<dbReference type="AlphaFoldDB" id="A0A839SDK6"/>
<dbReference type="RefSeq" id="WP_096355213.1">
    <property type="nucleotide sequence ID" value="NZ_AP017313.1"/>
</dbReference>
<dbReference type="Gene3D" id="1.20.140.50">
    <property type="entry name" value="alix/aip1 like domains"/>
    <property type="match status" value="1"/>
</dbReference>
<dbReference type="EMBL" id="JACHWX010000003">
    <property type="protein sequence ID" value="MBB3054970.1"/>
    <property type="molecule type" value="Genomic_DNA"/>
</dbReference>
<keyword evidence="1" id="KW-1133">Transmembrane helix</keyword>